<keyword evidence="3" id="KW-0067">ATP-binding</keyword>
<keyword evidence="4" id="KW-0812">Transmembrane</keyword>
<evidence type="ECO:0000256" key="2">
    <source>
        <dbReference type="ARBA" id="ARBA00051243"/>
    </source>
</evidence>
<comment type="catalytic activity">
    <reaction evidence="2">
        <text>L-tyrosyl-[protein] + ATP = O-phospho-L-tyrosyl-[protein] + ADP + H(+)</text>
        <dbReference type="Rhea" id="RHEA:10596"/>
        <dbReference type="Rhea" id="RHEA-COMP:10136"/>
        <dbReference type="Rhea" id="RHEA-COMP:20101"/>
        <dbReference type="ChEBI" id="CHEBI:15378"/>
        <dbReference type="ChEBI" id="CHEBI:30616"/>
        <dbReference type="ChEBI" id="CHEBI:46858"/>
        <dbReference type="ChEBI" id="CHEBI:61978"/>
        <dbReference type="ChEBI" id="CHEBI:456216"/>
        <dbReference type="EC" id="2.7.10.1"/>
    </reaction>
</comment>
<feature type="domain" description="Protein kinase" evidence="5">
    <location>
        <begin position="921"/>
        <end position="1192"/>
    </location>
</feature>
<dbReference type="InterPro" id="IPR011009">
    <property type="entry name" value="Kinase-like_dom_sf"/>
</dbReference>
<evidence type="ECO:0000313" key="7">
    <source>
        <dbReference type="Proteomes" id="UP001642540"/>
    </source>
</evidence>
<dbReference type="EMBL" id="CAXLJM020000001">
    <property type="protein sequence ID" value="CAL8067938.1"/>
    <property type="molecule type" value="Genomic_DNA"/>
</dbReference>
<dbReference type="InterPro" id="IPR017441">
    <property type="entry name" value="Protein_kinase_ATP_BS"/>
</dbReference>
<dbReference type="InterPro" id="IPR008266">
    <property type="entry name" value="Tyr_kinase_AS"/>
</dbReference>
<dbReference type="PROSITE" id="PS00109">
    <property type="entry name" value="PROTEIN_KINASE_TYR"/>
    <property type="match status" value="1"/>
</dbReference>
<feature type="binding site" evidence="3">
    <location>
        <position position="948"/>
    </location>
    <ligand>
        <name>ATP</name>
        <dbReference type="ChEBI" id="CHEBI:30616"/>
    </ligand>
</feature>
<accession>A0ABP1PLC8</accession>
<evidence type="ECO:0000256" key="3">
    <source>
        <dbReference type="PROSITE-ProRule" id="PRU10141"/>
    </source>
</evidence>
<proteinExistence type="predicted"/>
<comment type="subcellular location">
    <subcellularLocation>
        <location evidence="1">Membrane</location>
        <topology evidence="1">Single-pass membrane protein</topology>
    </subcellularLocation>
</comment>
<dbReference type="Gene3D" id="1.10.510.10">
    <property type="entry name" value="Transferase(Phosphotransferase) domain 1"/>
    <property type="match status" value="1"/>
</dbReference>
<dbReference type="SUPFAM" id="SSF56112">
    <property type="entry name" value="Protein kinase-like (PK-like)"/>
    <property type="match status" value="1"/>
</dbReference>
<organism evidence="6 7">
    <name type="scientific">Orchesella dallaii</name>
    <dbReference type="NCBI Taxonomy" id="48710"/>
    <lineage>
        <taxon>Eukaryota</taxon>
        <taxon>Metazoa</taxon>
        <taxon>Ecdysozoa</taxon>
        <taxon>Arthropoda</taxon>
        <taxon>Hexapoda</taxon>
        <taxon>Collembola</taxon>
        <taxon>Entomobryomorpha</taxon>
        <taxon>Entomobryoidea</taxon>
        <taxon>Orchesellidae</taxon>
        <taxon>Orchesellinae</taxon>
        <taxon>Orchesella</taxon>
    </lineage>
</organism>
<evidence type="ECO:0000259" key="5">
    <source>
        <dbReference type="PROSITE" id="PS50011"/>
    </source>
</evidence>
<evidence type="ECO:0000313" key="6">
    <source>
        <dbReference type="EMBL" id="CAL8067938.1"/>
    </source>
</evidence>
<dbReference type="InterPro" id="IPR000719">
    <property type="entry name" value="Prot_kinase_dom"/>
</dbReference>
<dbReference type="Pfam" id="PF07714">
    <property type="entry name" value="PK_Tyr_Ser-Thr"/>
    <property type="match status" value="1"/>
</dbReference>
<dbReference type="InterPro" id="IPR050122">
    <property type="entry name" value="RTK"/>
</dbReference>
<dbReference type="PANTHER" id="PTHR24416">
    <property type="entry name" value="TYROSINE-PROTEIN KINASE RECEPTOR"/>
    <property type="match status" value="1"/>
</dbReference>
<name>A0ABP1PLC8_9HEXA</name>
<dbReference type="PROSITE" id="PS00107">
    <property type="entry name" value="PROTEIN_KINASE_ATP"/>
    <property type="match status" value="1"/>
</dbReference>
<keyword evidence="3" id="KW-0547">Nucleotide-binding</keyword>
<dbReference type="Proteomes" id="UP001642540">
    <property type="component" value="Unassembled WGS sequence"/>
</dbReference>
<gene>
    <name evidence="6" type="ORF">ODALV1_LOCUS33</name>
</gene>
<dbReference type="PRINTS" id="PR00109">
    <property type="entry name" value="TYRKINASE"/>
</dbReference>
<comment type="caution">
    <text evidence="6">The sequence shown here is derived from an EMBL/GenBank/DDBJ whole genome shotgun (WGS) entry which is preliminary data.</text>
</comment>
<reference evidence="6 7" key="1">
    <citation type="submission" date="2024-08" db="EMBL/GenBank/DDBJ databases">
        <authorList>
            <person name="Cucini C."/>
            <person name="Frati F."/>
        </authorList>
    </citation>
    <scope>NUCLEOTIDE SEQUENCE [LARGE SCALE GENOMIC DNA]</scope>
</reference>
<dbReference type="InterPro" id="IPR001245">
    <property type="entry name" value="Ser-Thr/Tyr_kinase_cat_dom"/>
</dbReference>
<dbReference type="CDD" id="cd00192">
    <property type="entry name" value="PTKc"/>
    <property type="match status" value="1"/>
</dbReference>
<evidence type="ECO:0000256" key="1">
    <source>
        <dbReference type="ARBA" id="ARBA00004167"/>
    </source>
</evidence>
<protein>
    <recommendedName>
        <fullName evidence="5">Protein kinase domain-containing protein</fullName>
    </recommendedName>
</protein>
<evidence type="ECO:0000256" key="4">
    <source>
        <dbReference type="SAM" id="Phobius"/>
    </source>
</evidence>
<dbReference type="PANTHER" id="PTHR24416:SF611">
    <property type="entry name" value="TYROSINE-PROTEIN KINASE TRANSMEMBRANE RECEPTOR ROR"/>
    <property type="match status" value="1"/>
</dbReference>
<keyword evidence="7" id="KW-1185">Reference proteome</keyword>
<keyword evidence="4" id="KW-1133">Transmembrane helix</keyword>
<dbReference type="PROSITE" id="PS50011">
    <property type="entry name" value="PROTEIN_KINASE_DOM"/>
    <property type="match status" value="1"/>
</dbReference>
<sequence>MGNHTLQYYKIINNTIGITSEKYLLVSWTINFTALHSLKYPSHIKTETNFKPAIIINLPDETECHKELESKWWYLHFWRPDWFIGISFSESLIHCDFTVEMRKYAKILIVRIKFGNTIGVHESFGLFQNRFKFLSDSTTSLVRYTPTNELRNFSITPSIANPSLTYLRGPFSWLPLMIVAGFQKHQSFILKDYLGQLITDKQGPHVDSQVTLSPALPLDIIVDYTDDILQFARLSLLPAWELVENSMMRSISLGLVNSTGAKLSTIVFHLNKKCYTNELCEYNNDNTVVEFARKMKASNIVIACVFLSESFEQVDPPAVVNACNEINGTVYILRTTISLYWNQDVSSYSLYFENTVRKKLEEANEIRKFIINEQPLAKVHLELTVKEDGSHGKYFADMNSLFCDEVGIELNPYFEAIINWANLKTFPIILIRDSQSRNYHSIYHALFSMLRQLNNPYLEWSLQGEKEKIETEFQLKSSTIETHPSFLMKNYLTSNYNWKIDSCINWEAGKSVLKDTHIYSNYVGTTFRTENMVINRTSGLEEYIIKLQFIFHRFQLIEIVGGTNFPKLVDGISLAIKVANISNPKIFVCYVASNENPHTEVRNFQSLLHSVTGKASYESLGLSGIHVELVHKKIYLDEEVAYNITNADSVSTMLNVIKQSRLKAGLLTSVKICGEMIKNTILPQGNLGAELLRKVDYIICNEEDGYRFKDGKRLDYEHILDTHLFIKRLANLFFPHLEVYFRVEPLLEINANPNIVQRYLSLVDLFQTFGKAYDISYFIIEAFDNQLREEKTGWWGIGNSSDLTNPKSYVEKPLVYNGQVMWYPPTINKPSNLQTTNGTPNTIIMLAGLAVIVVLIALMLAVIVRYRKLQQILSDEEVKDFVNGKARGNIELQEMGTDEARDLKYMKFNPDHNLELSDIYIDNANILGQGAFGTVYKGTVKDDAAAIKRPNADCSKSTFMNVLMEVKVHSYVGSHPNVVNILGAYIKEIHNGILYIATEFCSNGSLQEYLRKRVKVISNPEVNTYDVEEFSLHQLDLSRFSLEIAKGMEYIGSKNIVHGDLASRNVLLNENLVCKIGDFGLSRKLYEYQKYVKTSQEPLPWKWMAYESLTKMEFTPKSDVWSYGVTLWEIYSLGKVPYAGLNWSVTFAEELLNGLRPTMPQFASMEIHKQMGECWNIDVNERPSFTELSTFFQGLSNEPYSVLEPL</sequence>
<feature type="transmembrane region" description="Helical" evidence="4">
    <location>
        <begin position="843"/>
        <end position="864"/>
    </location>
</feature>
<keyword evidence="4" id="KW-0472">Membrane</keyword>